<reference evidence="13 14" key="1">
    <citation type="journal article" date="2017" name="Curr. Biol.">
        <title>Genome architecture and evolution of a unichromosomal asexual nematode.</title>
        <authorList>
            <person name="Fradin H."/>
            <person name="Zegar C."/>
            <person name="Gutwein M."/>
            <person name="Lucas J."/>
            <person name="Kovtun M."/>
            <person name="Corcoran D."/>
            <person name="Baugh L.R."/>
            <person name="Kiontke K."/>
            <person name="Gunsalus K."/>
            <person name="Fitch D.H."/>
            <person name="Piano F."/>
        </authorList>
    </citation>
    <scope>NUCLEOTIDE SEQUENCE [LARGE SCALE GENOMIC DNA]</scope>
    <source>
        <strain evidence="13">PF1309</strain>
    </source>
</reference>
<comment type="caution">
    <text evidence="13">The sequence shown here is derived from an EMBL/GenBank/DDBJ whole genome shotgun (WGS) entry which is preliminary data.</text>
</comment>
<keyword evidence="14" id="KW-1185">Reference proteome</keyword>
<dbReference type="CDD" id="cd03784">
    <property type="entry name" value="GT1_Gtf-like"/>
    <property type="match status" value="1"/>
</dbReference>
<evidence type="ECO:0000313" key="13">
    <source>
        <dbReference type="EMBL" id="PAV61314.1"/>
    </source>
</evidence>
<feature type="transmembrane region" description="Helical" evidence="11">
    <location>
        <begin position="484"/>
        <end position="504"/>
    </location>
</feature>
<evidence type="ECO:0000256" key="10">
    <source>
        <dbReference type="ARBA" id="ARBA00047475"/>
    </source>
</evidence>
<dbReference type="PANTHER" id="PTHR48043">
    <property type="entry name" value="EG:EG0003.4 PROTEIN-RELATED"/>
    <property type="match status" value="1"/>
</dbReference>
<dbReference type="SUPFAM" id="SSF53756">
    <property type="entry name" value="UDP-Glycosyltransferase/glycogen phosphorylase"/>
    <property type="match status" value="1"/>
</dbReference>
<evidence type="ECO:0000256" key="7">
    <source>
        <dbReference type="ARBA" id="ARBA00022729"/>
    </source>
</evidence>
<evidence type="ECO:0000256" key="9">
    <source>
        <dbReference type="ARBA" id="ARBA00023136"/>
    </source>
</evidence>
<sequence length="523" mass="59758">MHLLHVPLFSALILLGISIHSSSSAKIGIFVAPVSNSIVLYVIRLAEILTADGHQVVIIRPTFNPNATKLVSKNPKIREIRLEPLESHEYFENFTAVEKTIIYGNDSFFDYIPFGTVFNKMKNAACEGMVKNKEFLDGLRNEKFDMAFTHHMSTCEIGIIHHLGISRWVRYMPGVPSKFFLDSCGEFAPSPLVHSFFHASEPHKTFLQRLRDLLVNAFSLVGTVIDERNLNAIFRQNIDPNFPSIDSLKYTSSLCLINSNKYIDYPVGVSNKIIWTGGLEGEVEKRHLDQNLQEFVNNAQRLVFFSFGSVTIASEMPQEWKEAIIELFKSNPTIHFIWKFEEEIEIPLNVYRTKWAPQAEILAHEKTVAFVTHGGYSSLMETISAGKPCLAVPLFADQYRNAELLQYRGLSITIEKNQLTQHGFLNEQFQRLLKDEEYEKAAKRLRDLVKNQPNSIAKDIVFGVDLVLKGTVPLGLPPYSFIELYSLDVVFLLVVTFFFLRIVLPCYHWSCCKMAFKEKVKFE</sequence>
<evidence type="ECO:0000256" key="5">
    <source>
        <dbReference type="ARBA" id="ARBA00022679"/>
    </source>
</evidence>
<keyword evidence="8 11" id="KW-1133">Transmembrane helix</keyword>
<dbReference type="GO" id="GO:0016020">
    <property type="term" value="C:membrane"/>
    <property type="evidence" value="ECO:0007669"/>
    <property type="project" value="UniProtKB-SubCell"/>
</dbReference>
<evidence type="ECO:0000256" key="6">
    <source>
        <dbReference type="ARBA" id="ARBA00022692"/>
    </source>
</evidence>
<name>A0A2A2JI45_9BILA</name>
<keyword evidence="4" id="KW-0328">Glycosyltransferase</keyword>
<dbReference type="FunFam" id="3.40.50.2000:FF:000038">
    <property type="entry name" value="UDP-GlucuronosylTransferase"/>
    <property type="match status" value="1"/>
</dbReference>
<dbReference type="Proteomes" id="UP000218231">
    <property type="component" value="Unassembled WGS sequence"/>
</dbReference>
<protein>
    <recommendedName>
        <fullName evidence="3">glucuronosyltransferase</fullName>
        <ecNumber evidence="3">2.4.1.17</ecNumber>
    </recommendedName>
</protein>
<comment type="similarity">
    <text evidence="2">Belongs to the UDP-glycosyltransferase family.</text>
</comment>
<evidence type="ECO:0000313" key="14">
    <source>
        <dbReference type="Proteomes" id="UP000218231"/>
    </source>
</evidence>
<keyword evidence="5" id="KW-0808">Transferase</keyword>
<dbReference type="Pfam" id="PF00201">
    <property type="entry name" value="UDPGT"/>
    <property type="match status" value="1"/>
</dbReference>
<dbReference type="PANTHER" id="PTHR48043:SF145">
    <property type="entry name" value="FI06409P-RELATED"/>
    <property type="match status" value="1"/>
</dbReference>
<feature type="chain" id="PRO_5012471763" description="glucuronosyltransferase" evidence="12">
    <location>
        <begin position="25"/>
        <end position="523"/>
    </location>
</feature>
<comment type="catalytic activity">
    <reaction evidence="10">
        <text>glucuronate acceptor + UDP-alpha-D-glucuronate = acceptor beta-D-glucuronoside + UDP + H(+)</text>
        <dbReference type="Rhea" id="RHEA:21032"/>
        <dbReference type="ChEBI" id="CHEBI:15378"/>
        <dbReference type="ChEBI" id="CHEBI:58052"/>
        <dbReference type="ChEBI" id="CHEBI:58223"/>
        <dbReference type="ChEBI" id="CHEBI:132367"/>
        <dbReference type="ChEBI" id="CHEBI:132368"/>
        <dbReference type="EC" id="2.4.1.17"/>
    </reaction>
</comment>
<keyword evidence="6 11" id="KW-0812">Transmembrane</keyword>
<dbReference type="InterPro" id="IPR002213">
    <property type="entry name" value="UDP_glucos_trans"/>
</dbReference>
<organism evidence="13 14">
    <name type="scientific">Diploscapter pachys</name>
    <dbReference type="NCBI Taxonomy" id="2018661"/>
    <lineage>
        <taxon>Eukaryota</taxon>
        <taxon>Metazoa</taxon>
        <taxon>Ecdysozoa</taxon>
        <taxon>Nematoda</taxon>
        <taxon>Chromadorea</taxon>
        <taxon>Rhabditida</taxon>
        <taxon>Rhabditina</taxon>
        <taxon>Rhabditomorpha</taxon>
        <taxon>Rhabditoidea</taxon>
        <taxon>Rhabditidae</taxon>
        <taxon>Diploscapter</taxon>
    </lineage>
</organism>
<comment type="subcellular location">
    <subcellularLocation>
        <location evidence="1">Membrane</location>
        <topology evidence="1">Single-pass membrane protein</topology>
    </subcellularLocation>
</comment>
<dbReference type="OrthoDB" id="5871444at2759"/>
<evidence type="ECO:0000256" key="12">
    <source>
        <dbReference type="SAM" id="SignalP"/>
    </source>
</evidence>
<dbReference type="STRING" id="2018661.A0A2A2JI45"/>
<gene>
    <name evidence="13" type="ORF">WR25_18170</name>
</gene>
<keyword evidence="9 11" id="KW-0472">Membrane</keyword>
<evidence type="ECO:0000256" key="2">
    <source>
        <dbReference type="ARBA" id="ARBA00009995"/>
    </source>
</evidence>
<evidence type="ECO:0000256" key="1">
    <source>
        <dbReference type="ARBA" id="ARBA00004167"/>
    </source>
</evidence>
<accession>A0A2A2JI45</accession>
<dbReference type="EMBL" id="LIAE01010418">
    <property type="protein sequence ID" value="PAV61314.1"/>
    <property type="molecule type" value="Genomic_DNA"/>
</dbReference>
<proteinExistence type="inferred from homology"/>
<evidence type="ECO:0000256" key="4">
    <source>
        <dbReference type="ARBA" id="ARBA00022676"/>
    </source>
</evidence>
<evidence type="ECO:0000256" key="8">
    <source>
        <dbReference type="ARBA" id="ARBA00022989"/>
    </source>
</evidence>
<dbReference type="AlphaFoldDB" id="A0A2A2JI45"/>
<dbReference type="Gene3D" id="3.40.50.2000">
    <property type="entry name" value="Glycogen Phosphorylase B"/>
    <property type="match status" value="1"/>
</dbReference>
<feature type="signal peptide" evidence="12">
    <location>
        <begin position="1"/>
        <end position="24"/>
    </location>
</feature>
<dbReference type="EC" id="2.4.1.17" evidence="3"/>
<evidence type="ECO:0000256" key="3">
    <source>
        <dbReference type="ARBA" id="ARBA00012544"/>
    </source>
</evidence>
<evidence type="ECO:0000256" key="11">
    <source>
        <dbReference type="SAM" id="Phobius"/>
    </source>
</evidence>
<dbReference type="GO" id="GO:0015020">
    <property type="term" value="F:glucuronosyltransferase activity"/>
    <property type="evidence" value="ECO:0007669"/>
    <property type="project" value="UniProtKB-EC"/>
</dbReference>
<dbReference type="InterPro" id="IPR050271">
    <property type="entry name" value="UDP-glycosyltransferase"/>
</dbReference>
<keyword evidence="7 12" id="KW-0732">Signal</keyword>